<comment type="caution">
    <text evidence="2">The sequence shown here is derived from an EMBL/GenBank/DDBJ whole genome shotgun (WGS) entry which is preliminary data.</text>
</comment>
<name>A0A4R5QF71_9PROT</name>
<protein>
    <submittedName>
        <fullName evidence="2">Uncharacterized protein</fullName>
    </submittedName>
</protein>
<keyword evidence="1" id="KW-0472">Membrane</keyword>
<dbReference type="EMBL" id="SMSJ01000016">
    <property type="protein sequence ID" value="TDH61880.1"/>
    <property type="molecule type" value="Genomic_DNA"/>
</dbReference>
<dbReference type="OrthoDB" id="7276331at2"/>
<accession>A0A4R5QF71</accession>
<proteinExistence type="predicted"/>
<evidence type="ECO:0000256" key="1">
    <source>
        <dbReference type="SAM" id="Phobius"/>
    </source>
</evidence>
<gene>
    <name evidence="2" type="ORF">E2C06_14120</name>
</gene>
<dbReference type="Proteomes" id="UP000295096">
    <property type="component" value="Unassembled WGS sequence"/>
</dbReference>
<evidence type="ECO:0000313" key="2">
    <source>
        <dbReference type="EMBL" id="TDH61880.1"/>
    </source>
</evidence>
<feature type="transmembrane region" description="Helical" evidence="1">
    <location>
        <begin position="122"/>
        <end position="140"/>
    </location>
</feature>
<reference evidence="2 3" key="1">
    <citation type="journal article" date="2016" name="J. Microbiol.">
        <title>Dankookia rubra gen. nov., sp. nov., an alphaproteobacterium isolated from sediment of a shallow stream.</title>
        <authorList>
            <person name="Kim W.H."/>
            <person name="Kim D.H."/>
            <person name="Kang K."/>
            <person name="Ahn T.Y."/>
        </authorList>
    </citation>
    <scope>NUCLEOTIDE SEQUENCE [LARGE SCALE GENOMIC DNA]</scope>
    <source>
        <strain evidence="2 3">JCM30602</strain>
    </source>
</reference>
<evidence type="ECO:0000313" key="3">
    <source>
        <dbReference type="Proteomes" id="UP000295096"/>
    </source>
</evidence>
<keyword evidence="3" id="KW-1185">Reference proteome</keyword>
<dbReference type="AlphaFoldDB" id="A0A4R5QF71"/>
<dbReference type="RefSeq" id="WP_133289250.1">
    <property type="nucleotide sequence ID" value="NZ_SMSJ01000016.1"/>
</dbReference>
<organism evidence="2 3">
    <name type="scientific">Dankookia rubra</name>
    <dbReference type="NCBI Taxonomy" id="1442381"/>
    <lineage>
        <taxon>Bacteria</taxon>
        <taxon>Pseudomonadati</taxon>
        <taxon>Pseudomonadota</taxon>
        <taxon>Alphaproteobacteria</taxon>
        <taxon>Acetobacterales</taxon>
        <taxon>Roseomonadaceae</taxon>
        <taxon>Dankookia</taxon>
    </lineage>
</organism>
<keyword evidence="1" id="KW-1133">Transmembrane helix</keyword>
<keyword evidence="1" id="KW-0812">Transmembrane</keyword>
<sequence>MATHGLPAWPWADTPAETLPPPERLLLDGIRLWAEAARRGEPPLPAPRLPFIAEGAGAALVPLDALMRGAGDALTAACPLCPRVAPAEARLLLGCALTQRGARREAFALLLHHLPPLAAQQALAAAIPLGIALAGAGLLLRNPLR</sequence>